<reference evidence="1" key="1">
    <citation type="journal article" date="1986" name="Proc. Natl. Acad. Sci. U.S.A.">
        <title>Insertion sequence elements of Pseudomonas savastanoi: Nucleotide sequence and homology with Agrobacterium tumefaciens transfer DNA.</title>
        <authorList>
            <person name="Yamada T."/>
            <person name="Lee P.D."/>
            <person name="Kosuge T."/>
        </authorList>
    </citation>
    <scope>NUCLEOTIDE SEQUENCE</scope>
</reference>
<name>Q52512_PSESS</name>
<dbReference type="EMBL" id="M14366">
    <property type="protein sequence ID" value="AAA88442.1"/>
    <property type="molecule type" value="Genomic_DNA"/>
</dbReference>
<dbReference type="AlphaFoldDB" id="Q52512"/>
<organism evidence="1">
    <name type="scientific">Pseudomonas savastanoi</name>
    <name type="common">Pseudomonas syringae pv. savastanoi</name>
    <dbReference type="NCBI Taxonomy" id="29438"/>
    <lineage>
        <taxon>Bacteria</taxon>
        <taxon>Pseudomonadati</taxon>
        <taxon>Pseudomonadota</taxon>
        <taxon>Gammaproteobacteria</taxon>
        <taxon>Pseudomonadales</taxon>
        <taxon>Pseudomonadaceae</taxon>
        <taxon>Pseudomonas</taxon>
    </lineage>
</organism>
<protein>
    <submittedName>
        <fullName evidence="1">Uncharacterized protein</fullName>
    </submittedName>
</protein>
<proteinExistence type="predicted"/>
<evidence type="ECO:0000313" key="1">
    <source>
        <dbReference type="EMBL" id="AAA88442.1"/>
    </source>
</evidence>
<accession>Q52512</accession>
<sequence>MSPRLISCCTVTKPMFRVTLDTPVRPSDRSMLNGTLSGRLQHGQAVTSSTAKAACSIGSSAKLNMPRRNCVPRSSTPSR</sequence>